<reference evidence="2 3" key="1">
    <citation type="submission" date="2019-03" db="EMBL/GenBank/DDBJ databases">
        <title>Genomic Encyclopedia of Type Strains, Phase IV (KMG-IV): sequencing the most valuable type-strain genomes for metagenomic binning, comparative biology and taxonomic classification.</title>
        <authorList>
            <person name="Goeker M."/>
        </authorList>
    </citation>
    <scope>NUCLEOTIDE SEQUENCE [LARGE SCALE GENOMIC DNA]</scope>
    <source>
        <strain evidence="2 3">DSM 21100</strain>
    </source>
</reference>
<dbReference type="AlphaFoldDB" id="A0A4R3KN71"/>
<dbReference type="SUPFAM" id="SSF49785">
    <property type="entry name" value="Galactose-binding domain-like"/>
    <property type="match status" value="1"/>
</dbReference>
<evidence type="ECO:0000313" key="3">
    <source>
        <dbReference type="Proteomes" id="UP000295807"/>
    </source>
</evidence>
<accession>A0A4R3KN71</accession>
<comment type="caution">
    <text evidence="2">The sequence shown here is derived from an EMBL/GenBank/DDBJ whole genome shotgun (WGS) entry which is preliminary data.</text>
</comment>
<dbReference type="InterPro" id="IPR008979">
    <property type="entry name" value="Galactose-bd-like_sf"/>
</dbReference>
<feature type="domain" description="DUF5000" evidence="1">
    <location>
        <begin position="280"/>
        <end position="415"/>
    </location>
</feature>
<protein>
    <submittedName>
        <fullName evidence="2">Uncharacterized protein DUF5000</fullName>
    </submittedName>
</protein>
<sequence length="425" mass="47581">MKRMKYSLAGLITAITICGFSACSDQDDTYKQFLEGGEHVYVERADSLKAYPGKNRIKLSWAIFSDPDVSSARIFWNNGSDSMEVPITRTTGIDTIEVVLDNLAEGSYTFDVYTYDKEGNSSIKADVFAEVYGDVYVSSLLNRAIEQIGYNNGKLELAWYRADNEDIGTEVTYTDASDVRRKITVYPEDSVSVLVDYKPNSPFEYVTYYKPDSTAIDIFSASASTVEVLMQHHQDVDLDKSLFAPLYLPGDAPIWKTSSSEGNDLSNLWSGIFIGRTAASRAWYRTADGTGVPQHFQFDLGVSAKLNSFKLLQRGVFDHQSLVYANANPRRWEVWGSNEPAEDGSYEGWIKLADCESYKPSGTPVGELTDEDIAYAQAGETFEIPADMPAVRYIRLNILETWGDKTAVFISEVWLNGSYWTIDQD</sequence>
<dbReference type="Pfam" id="PF16391">
    <property type="entry name" value="DUF5000"/>
    <property type="match status" value="1"/>
</dbReference>
<dbReference type="Pfam" id="PF16389">
    <property type="entry name" value="DUF4998"/>
    <property type="match status" value="1"/>
</dbReference>
<name>A0A4R3KN71_9SPHI</name>
<dbReference type="InterPro" id="IPR013783">
    <property type="entry name" value="Ig-like_fold"/>
</dbReference>
<proteinExistence type="predicted"/>
<dbReference type="PROSITE" id="PS51257">
    <property type="entry name" value="PROKAR_LIPOPROTEIN"/>
    <property type="match status" value="1"/>
</dbReference>
<dbReference type="Gene3D" id="2.60.40.10">
    <property type="entry name" value="Immunoglobulins"/>
    <property type="match status" value="1"/>
</dbReference>
<dbReference type="EMBL" id="SMAD01000010">
    <property type="protein sequence ID" value="TCS85879.1"/>
    <property type="molecule type" value="Genomic_DNA"/>
</dbReference>
<evidence type="ECO:0000313" key="2">
    <source>
        <dbReference type="EMBL" id="TCS85879.1"/>
    </source>
</evidence>
<organism evidence="2 3">
    <name type="scientific">Anseongella ginsenosidimutans</name>
    <dbReference type="NCBI Taxonomy" id="496056"/>
    <lineage>
        <taxon>Bacteria</taxon>
        <taxon>Pseudomonadati</taxon>
        <taxon>Bacteroidota</taxon>
        <taxon>Sphingobacteriia</taxon>
        <taxon>Sphingobacteriales</taxon>
        <taxon>Sphingobacteriaceae</taxon>
        <taxon>Anseongella</taxon>
    </lineage>
</organism>
<dbReference type="RefSeq" id="WP_158640572.1">
    <property type="nucleotide sequence ID" value="NZ_CP042432.1"/>
</dbReference>
<dbReference type="Proteomes" id="UP000295807">
    <property type="component" value="Unassembled WGS sequence"/>
</dbReference>
<keyword evidence="3" id="KW-1185">Reference proteome</keyword>
<dbReference type="Gene3D" id="2.60.120.260">
    <property type="entry name" value="Galactose-binding domain-like"/>
    <property type="match status" value="1"/>
</dbReference>
<gene>
    <name evidence="2" type="ORF">EDD80_11077</name>
</gene>
<dbReference type="InterPro" id="IPR032164">
    <property type="entry name" value="DUF5000"/>
</dbReference>
<evidence type="ECO:0000259" key="1">
    <source>
        <dbReference type="Pfam" id="PF16391"/>
    </source>
</evidence>